<dbReference type="InterPro" id="IPR025016">
    <property type="entry name" value="DUF3955"/>
</dbReference>
<accession>A0A9X1WRY5</accession>
<dbReference type="AlphaFoldDB" id="A0A9X1WRY5"/>
<evidence type="ECO:0000313" key="3">
    <source>
        <dbReference type="EMBL" id="MCJ8013616.1"/>
    </source>
</evidence>
<keyword evidence="1" id="KW-1133">Transmembrane helix</keyword>
<sequence length="73" mass="7899">MNKKYVLASTPILLAVICFIIAGMGGSSVAADGRLIEPYFFMIPIGYLLFFGGIISLLFVAIISTIKKSKIIK</sequence>
<evidence type="ECO:0000259" key="2">
    <source>
        <dbReference type="Pfam" id="PF13127"/>
    </source>
</evidence>
<name>A0A9X1WRY5_9BACL</name>
<dbReference type="Proteomes" id="UP001139347">
    <property type="component" value="Unassembled WGS sequence"/>
</dbReference>
<proteinExistence type="predicted"/>
<keyword evidence="1" id="KW-0472">Membrane</keyword>
<evidence type="ECO:0000313" key="4">
    <source>
        <dbReference type="Proteomes" id="UP001139347"/>
    </source>
</evidence>
<keyword evidence="1" id="KW-0812">Transmembrane</keyword>
<gene>
    <name evidence="3" type="ORF">MUG84_17980</name>
</gene>
<dbReference type="Pfam" id="PF13127">
    <property type="entry name" value="DUF3955"/>
    <property type="match status" value="1"/>
</dbReference>
<organism evidence="3 4">
    <name type="scientific">Paenibacillus mangrovi</name>
    <dbReference type="NCBI Taxonomy" id="2931978"/>
    <lineage>
        <taxon>Bacteria</taxon>
        <taxon>Bacillati</taxon>
        <taxon>Bacillota</taxon>
        <taxon>Bacilli</taxon>
        <taxon>Bacillales</taxon>
        <taxon>Paenibacillaceae</taxon>
        <taxon>Paenibacillus</taxon>
    </lineage>
</organism>
<protein>
    <submittedName>
        <fullName evidence="3">DUF3955 domain-containing protein</fullName>
    </submittedName>
</protein>
<keyword evidence="4" id="KW-1185">Reference proteome</keyword>
<reference evidence="3" key="1">
    <citation type="submission" date="2022-04" db="EMBL/GenBank/DDBJ databases">
        <title>Paenibacillus mangrovi sp. nov., a novel endophytic bacterium isolated from bark of Kandelia candel.</title>
        <authorList>
            <person name="Tuo L."/>
        </authorList>
    </citation>
    <scope>NUCLEOTIDE SEQUENCE</scope>
    <source>
        <strain evidence="3">KQZ6P-2</strain>
    </source>
</reference>
<evidence type="ECO:0000256" key="1">
    <source>
        <dbReference type="SAM" id="Phobius"/>
    </source>
</evidence>
<comment type="caution">
    <text evidence="3">The sequence shown here is derived from an EMBL/GenBank/DDBJ whole genome shotgun (WGS) entry which is preliminary data.</text>
</comment>
<feature type="transmembrane region" description="Helical" evidence="1">
    <location>
        <begin position="40"/>
        <end position="63"/>
    </location>
</feature>
<dbReference type="EMBL" id="JALIRP010000007">
    <property type="protein sequence ID" value="MCJ8013616.1"/>
    <property type="molecule type" value="Genomic_DNA"/>
</dbReference>
<feature type="domain" description="DUF3955" evidence="2">
    <location>
        <begin position="4"/>
        <end position="62"/>
    </location>
</feature>